<gene>
    <name evidence="1" type="ORF">IAA55_02835</name>
</gene>
<comment type="caution">
    <text evidence="1">The sequence shown here is derived from an EMBL/GenBank/DDBJ whole genome shotgun (WGS) entry which is preliminary data.</text>
</comment>
<organism evidence="1 2">
    <name type="scientific">Candidatus Pullilachnospira gallistercoris</name>
    <dbReference type="NCBI Taxonomy" id="2840911"/>
    <lineage>
        <taxon>Bacteria</taxon>
        <taxon>Bacillati</taxon>
        <taxon>Bacillota</taxon>
        <taxon>Clostridia</taxon>
        <taxon>Lachnospirales</taxon>
        <taxon>Lachnospiraceae</taxon>
        <taxon>Lachnospiraceae incertae sedis</taxon>
        <taxon>Candidatus Pullilachnospira</taxon>
    </lineage>
</organism>
<accession>A0A9D1E8C9</accession>
<evidence type="ECO:0000313" key="1">
    <source>
        <dbReference type="EMBL" id="HIR70200.1"/>
    </source>
</evidence>
<proteinExistence type="predicted"/>
<dbReference type="Pfam" id="PF26595">
    <property type="entry name" value="A_ENA"/>
    <property type="match status" value="1"/>
</dbReference>
<dbReference type="Proteomes" id="UP000823912">
    <property type="component" value="Unassembled WGS sequence"/>
</dbReference>
<evidence type="ECO:0000313" key="2">
    <source>
        <dbReference type="Proteomes" id="UP000823912"/>
    </source>
</evidence>
<dbReference type="EMBL" id="DVHM01000047">
    <property type="protein sequence ID" value="HIR70200.1"/>
    <property type="molecule type" value="Genomic_DNA"/>
</dbReference>
<dbReference type="InterPro" id="IPR058705">
    <property type="entry name" value="A_ENA"/>
</dbReference>
<dbReference type="AlphaFoldDB" id="A0A9D1E8C9"/>
<sequence>MSMPKIECPNIDKCCAASSLLQSIALEETAISHILNAEGEKIQKVLEMHNCDCKDILEVNKSVQDTVDKLTSLEIVLKTKLDLITPILDGCQKKPPKAKPED</sequence>
<protein>
    <submittedName>
        <fullName evidence="1">Uncharacterized protein</fullName>
    </submittedName>
</protein>
<name>A0A9D1E8C9_9FIRM</name>
<reference evidence="1" key="2">
    <citation type="journal article" date="2021" name="PeerJ">
        <title>Extensive microbial diversity within the chicken gut microbiome revealed by metagenomics and culture.</title>
        <authorList>
            <person name="Gilroy R."/>
            <person name="Ravi A."/>
            <person name="Getino M."/>
            <person name="Pursley I."/>
            <person name="Horton D.L."/>
            <person name="Alikhan N.F."/>
            <person name="Baker D."/>
            <person name="Gharbi K."/>
            <person name="Hall N."/>
            <person name="Watson M."/>
            <person name="Adriaenssens E.M."/>
            <person name="Foster-Nyarko E."/>
            <person name="Jarju S."/>
            <person name="Secka A."/>
            <person name="Antonio M."/>
            <person name="Oren A."/>
            <person name="Chaudhuri R.R."/>
            <person name="La Ragione R."/>
            <person name="Hildebrand F."/>
            <person name="Pallen M.J."/>
        </authorList>
    </citation>
    <scope>NUCLEOTIDE SEQUENCE</scope>
    <source>
        <strain evidence="1">ChiSjej5B23-6657</strain>
    </source>
</reference>
<reference evidence="1" key="1">
    <citation type="submission" date="2020-10" db="EMBL/GenBank/DDBJ databases">
        <authorList>
            <person name="Gilroy R."/>
        </authorList>
    </citation>
    <scope>NUCLEOTIDE SEQUENCE</scope>
    <source>
        <strain evidence="1">ChiSjej5B23-6657</strain>
    </source>
</reference>